<evidence type="ECO:0000313" key="2">
    <source>
        <dbReference type="Proteomes" id="UP000033558"/>
    </source>
</evidence>
<dbReference type="Pfam" id="PF08282">
    <property type="entry name" value="Hydrolase_3"/>
    <property type="match status" value="1"/>
</dbReference>
<dbReference type="HOGENOM" id="CLU_044146_0_1_9"/>
<dbReference type="EMBL" id="JXJQ01000003">
    <property type="protein sequence ID" value="KJY62771.1"/>
    <property type="molecule type" value="Genomic_DNA"/>
</dbReference>
<dbReference type="PATRIC" id="fig|1218492.5.peg.332"/>
<organism evidence="1 2">
    <name type="scientific">Bombilactobacillus mellifer</name>
    <dbReference type="NCBI Taxonomy" id="1218492"/>
    <lineage>
        <taxon>Bacteria</taxon>
        <taxon>Bacillati</taxon>
        <taxon>Bacillota</taxon>
        <taxon>Bacilli</taxon>
        <taxon>Lactobacillales</taxon>
        <taxon>Lactobacillaceae</taxon>
        <taxon>Bombilactobacillus</taxon>
    </lineage>
</organism>
<reference evidence="1 2" key="1">
    <citation type="submission" date="2015-01" db="EMBL/GenBank/DDBJ databases">
        <title>Comparative genomics of the lactic acid bacteria isolated from the honey bee gut.</title>
        <authorList>
            <person name="Ellegaard K.M."/>
            <person name="Tamarit D."/>
            <person name="Javelind E."/>
            <person name="Olofsson T."/>
            <person name="Andersson S.G."/>
            <person name="Vasquez A."/>
        </authorList>
    </citation>
    <scope>NUCLEOTIDE SEQUENCE [LARGE SCALE GENOMIC DNA]</scope>
    <source>
        <strain evidence="1 2">Bin4</strain>
    </source>
</reference>
<dbReference type="GO" id="GO:0005829">
    <property type="term" value="C:cytosol"/>
    <property type="evidence" value="ECO:0007669"/>
    <property type="project" value="TreeGrafter"/>
</dbReference>
<protein>
    <submittedName>
        <fullName evidence="1">Haloacid dehalogenase (HAD) superfamily hydrolase</fullName>
    </submittedName>
</protein>
<proteinExistence type="predicted"/>
<keyword evidence="2" id="KW-1185">Reference proteome</keyword>
<dbReference type="NCBIfam" id="TIGR00099">
    <property type="entry name" value="Cof-subfamily"/>
    <property type="match status" value="1"/>
</dbReference>
<evidence type="ECO:0000313" key="1">
    <source>
        <dbReference type="EMBL" id="KJY62771.1"/>
    </source>
</evidence>
<dbReference type="Gene3D" id="3.40.50.1000">
    <property type="entry name" value="HAD superfamily/HAD-like"/>
    <property type="match status" value="1"/>
</dbReference>
<dbReference type="STRING" id="1218492.JG30_02200"/>
<dbReference type="NCBIfam" id="TIGR01484">
    <property type="entry name" value="HAD-SF-IIB"/>
    <property type="match status" value="1"/>
</dbReference>
<gene>
    <name evidence="1" type="ORF">JG30_02200</name>
</gene>
<dbReference type="InterPro" id="IPR006379">
    <property type="entry name" value="HAD-SF_hydro_IIB"/>
</dbReference>
<dbReference type="SFLD" id="SFLDS00003">
    <property type="entry name" value="Haloacid_Dehalogenase"/>
    <property type="match status" value="1"/>
</dbReference>
<dbReference type="InterPro" id="IPR000150">
    <property type="entry name" value="Cof"/>
</dbReference>
<dbReference type="PANTHER" id="PTHR10000:SF8">
    <property type="entry name" value="HAD SUPERFAMILY HYDROLASE-LIKE, TYPE 3"/>
    <property type="match status" value="1"/>
</dbReference>
<comment type="caution">
    <text evidence="1">The sequence shown here is derived from an EMBL/GenBank/DDBJ whole genome shotgun (WGS) entry which is preliminary data.</text>
</comment>
<dbReference type="Proteomes" id="UP000033558">
    <property type="component" value="Unassembled WGS sequence"/>
</dbReference>
<sequence length="274" mass="30576">MSDATEQITTIALDLDNTLLNSQKNISAANTAVLKQLHQQGKRIVLCTGRALTLIKPWLQQLDLTQPTDYSITYNGGLIQNNVTNEILSQTVLTKTDIAILYRDARKLDFPLDVLGIDGVYSLMELGKSDYENYLKHQLPFKNLTFEQLPEHEVYGKAVCATTEAVVQRIRYQLSPATQEKFQIVPSRREMLEFMPAGVNKAAGLKQLLAHFGDDFSNLMAFGDEENDLEMIQAAGIGVAMENAIPQVKAVAQAVTKNNDADGVAYYLRQYFQL</sequence>
<keyword evidence="1" id="KW-0378">Hydrolase</keyword>
<dbReference type="InterPro" id="IPR023214">
    <property type="entry name" value="HAD_sf"/>
</dbReference>
<dbReference type="RefSeq" id="WP_046315447.1">
    <property type="nucleotide sequence ID" value="NZ_JAMBJK010000010.1"/>
</dbReference>
<dbReference type="SUPFAM" id="SSF56784">
    <property type="entry name" value="HAD-like"/>
    <property type="match status" value="1"/>
</dbReference>
<dbReference type="CDD" id="cd07516">
    <property type="entry name" value="HAD_Pase"/>
    <property type="match status" value="1"/>
</dbReference>
<dbReference type="Gene3D" id="3.30.1240.10">
    <property type="match status" value="1"/>
</dbReference>
<dbReference type="PANTHER" id="PTHR10000">
    <property type="entry name" value="PHOSPHOSERINE PHOSPHATASE"/>
    <property type="match status" value="1"/>
</dbReference>
<dbReference type="SFLD" id="SFLDG01140">
    <property type="entry name" value="C2.B:_Phosphomannomutase_and_P"/>
    <property type="match status" value="1"/>
</dbReference>
<dbReference type="OrthoDB" id="9790031at2"/>
<dbReference type="GO" id="GO:0016791">
    <property type="term" value="F:phosphatase activity"/>
    <property type="evidence" value="ECO:0007669"/>
    <property type="project" value="UniProtKB-ARBA"/>
</dbReference>
<dbReference type="GO" id="GO:0000287">
    <property type="term" value="F:magnesium ion binding"/>
    <property type="evidence" value="ECO:0007669"/>
    <property type="project" value="TreeGrafter"/>
</dbReference>
<accession>A0A0F4LYX2</accession>
<dbReference type="InterPro" id="IPR036412">
    <property type="entry name" value="HAD-like_sf"/>
</dbReference>
<dbReference type="AlphaFoldDB" id="A0A0F4LYX2"/>
<name>A0A0F4LYX2_9LACO</name>